<dbReference type="CAZy" id="PL6">
    <property type="family name" value="Polysaccharide Lyase Family 6"/>
</dbReference>
<dbReference type="EMBL" id="CP002102">
    <property type="protein sequence ID" value="ADL02204.1"/>
    <property type="molecule type" value="Genomic_DNA"/>
</dbReference>
<dbReference type="Proteomes" id="UP000002696">
    <property type="component" value="Chromosome"/>
</dbReference>
<dbReference type="Pfam" id="PF14592">
    <property type="entry name" value="Chondroitinas_B"/>
    <property type="match status" value="1"/>
</dbReference>
<proteinExistence type="predicted"/>
<sequence>MTGTDAAAAVSERKGLGMSSLRRTPWLPAILVVLGAGGMPTTSFAESAFVRTQAEFQAAVGRLEPGDTLTLANGEWRNFEIQFIGQGTTDRPITLTAETPGGVTITGRSNLRMAGEHLVVSNLVFRDGWSPTGEVLSFRRSLTERANYSRITSVVIDGFSRPDRAETDNWVAMYGHHNRFDHNQISGKTNAGTTLVVIRDEQQGLENHHSIDHNYFGRRPVLGSNGGETIRIGTSHDSVSSSFTSVTHNWFEHCDGEVEIVSNKSGGNVYRGNVFYESQGAMVLRHGDDNLVEGNVFIGNGVVNTGGVRVINRRNTVRGNIMQGLTGSVFGSALTIMYGVPNSPVNRYVQVEGAVIENNTIIDAHEMFLGAGMDAERSAAPVDSRFARNLIVNRDGRDPIRVMGDMSGIVFDGNVQSPVRTGALPGFEARRISVVAGRDGRLGVSRVDGVGAPADLTVVDRSETGVAWYPKDIPPVALDSGAVHSITPGEDTLTRAVADAAAGDRIRLAAGIYVVNQTLTANRALTIEGPVDGRAEIRFARPTLFEIAPGGSLRLSRLAVSGALVPDVAGAAAIRAGQGAAGYQLIVEDTTFTDLTVNRGFNVFAAGPGTFAERIRLERVTVDRISGAVIWAHTETADLGTYNAEVVEVVDSTFRDVAGPVIDLYRGGTDESTFGPRLFLTGSTFERSGPTGEGAGVLALYGVQRAEVLDNRFVDSGAPRFFRRVGDPLLIWRDNVLSGTPALVTNVPAVERAP</sequence>
<dbReference type="SUPFAM" id="SSF51126">
    <property type="entry name" value="Pectin lyase-like"/>
    <property type="match status" value="2"/>
</dbReference>
<protein>
    <submittedName>
        <fullName evidence="1">TonB-dependent receptor</fullName>
    </submittedName>
</protein>
<dbReference type="AlphaFoldDB" id="D9QNG9"/>
<dbReference type="InterPro" id="IPR011050">
    <property type="entry name" value="Pectin_lyase_fold/virulence"/>
</dbReference>
<dbReference type="STRING" id="633149.Bresu_2897"/>
<dbReference type="HOGENOM" id="CLU_363978_0_0_5"/>
<organism evidence="1 2">
    <name type="scientific">Brevundimonas subvibrioides (strain ATCC 15264 / DSM 4735 / LMG 14903 / NBRC 16000 / CB 81)</name>
    <name type="common">Caulobacter subvibrioides</name>
    <dbReference type="NCBI Taxonomy" id="633149"/>
    <lineage>
        <taxon>Bacteria</taxon>
        <taxon>Pseudomonadati</taxon>
        <taxon>Pseudomonadota</taxon>
        <taxon>Alphaproteobacteria</taxon>
        <taxon>Caulobacterales</taxon>
        <taxon>Caulobacteraceae</taxon>
        <taxon>Brevundimonas</taxon>
    </lineage>
</organism>
<dbReference type="CDD" id="cd14251">
    <property type="entry name" value="PL-6"/>
    <property type="match status" value="1"/>
</dbReference>
<dbReference type="eggNOG" id="COG3420">
    <property type="taxonomic scope" value="Bacteria"/>
</dbReference>
<name>D9QNG9_BRESC</name>
<dbReference type="InParanoid" id="D9QNG9"/>
<dbReference type="InterPro" id="IPR039513">
    <property type="entry name" value="PL-6"/>
</dbReference>
<dbReference type="KEGG" id="bsb:Bresu_2897"/>
<evidence type="ECO:0000313" key="1">
    <source>
        <dbReference type="EMBL" id="ADL02204.1"/>
    </source>
</evidence>
<gene>
    <name evidence="1" type="ordered locus">Bresu_2897</name>
</gene>
<evidence type="ECO:0000313" key="2">
    <source>
        <dbReference type="Proteomes" id="UP000002696"/>
    </source>
</evidence>
<dbReference type="InterPro" id="IPR012334">
    <property type="entry name" value="Pectin_lyas_fold"/>
</dbReference>
<accession>D9QNG9</accession>
<dbReference type="Gene3D" id="2.160.20.10">
    <property type="entry name" value="Single-stranded right-handed beta-helix, Pectin lyase-like"/>
    <property type="match status" value="2"/>
</dbReference>
<dbReference type="OrthoDB" id="6475864at2"/>
<keyword evidence="1" id="KW-0675">Receptor</keyword>
<reference evidence="2" key="1">
    <citation type="journal article" date="2011" name="J. Bacteriol.">
        <title>Genome sequences of eight morphologically diverse alphaproteobacteria.</title>
        <authorList>
            <consortium name="US DOE Joint Genome Institute"/>
            <person name="Brown P.J."/>
            <person name="Kysela D.T."/>
            <person name="Buechlein A."/>
            <person name="Hemmerich C."/>
            <person name="Brun Y.V."/>
        </authorList>
    </citation>
    <scope>NUCLEOTIDE SEQUENCE [LARGE SCALE GENOMIC DNA]</scope>
    <source>
        <strain evidence="2">ATCC 15264 / DSM 4735 / LMG 14903 / NBRC 16000 / CB 81</strain>
    </source>
</reference>
<dbReference type="BioCyc" id="BSUB633149:G1GM8-2910-MONOMER"/>
<keyword evidence="2" id="KW-1185">Reference proteome</keyword>